<evidence type="ECO:0008006" key="5">
    <source>
        <dbReference type="Google" id="ProtNLM"/>
    </source>
</evidence>
<feature type="region of interest" description="Disordered" evidence="1">
    <location>
        <begin position="127"/>
        <end position="151"/>
    </location>
</feature>
<keyword evidence="2" id="KW-1133">Transmembrane helix</keyword>
<protein>
    <recommendedName>
        <fullName evidence="5">PH domain-containing protein</fullName>
    </recommendedName>
</protein>
<name>A0ABT7WB09_9FLAO</name>
<sequence length="151" mass="17352">MKIYYSKKRLRTNHIHSIICFLFAIAWLASNDSRWVGVGWLMLSGLYVASYFFERHNQYLTLQGRSISKNRLLSKTINLDEVRDIERFEGDYILKTETSEMKIDTRIIAPDSLKVLDMWLSGMELPSKATPSTPASRMGLGVSSRKVRATT</sequence>
<keyword evidence="2" id="KW-0812">Transmembrane</keyword>
<proteinExistence type="predicted"/>
<keyword evidence="4" id="KW-1185">Reference proteome</keyword>
<dbReference type="RefSeq" id="WP_289723473.1">
    <property type="nucleotide sequence ID" value="NZ_JAUDUY010000001.1"/>
</dbReference>
<comment type="caution">
    <text evidence="3">The sequence shown here is derived from an EMBL/GenBank/DDBJ whole genome shotgun (WGS) entry which is preliminary data.</text>
</comment>
<gene>
    <name evidence="3" type="ORF">QU605_01415</name>
</gene>
<evidence type="ECO:0000256" key="1">
    <source>
        <dbReference type="SAM" id="MobiDB-lite"/>
    </source>
</evidence>
<organism evidence="3 4">
    <name type="scientific">Robiginitalea aurantiaca</name>
    <dbReference type="NCBI Taxonomy" id="3056915"/>
    <lineage>
        <taxon>Bacteria</taxon>
        <taxon>Pseudomonadati</taxon>
        <taxon>Bacteroidota</taxon>
        <taxon>Flavobacteriia</taxon>
        <taxon>Flavobacteriales</taxon>
        <taxon>Flavobacteriaceae</taxon>
        <taxon>Robiginitalea</taxon>
    </lineage>
</organism>
<evidence type="ECO:0000313" key="3">
    <source>
        <dbReference type="EMBL" id="MDM9630110.1"/>
    </source>
</evidence>
<evidence type="ECO:0000313" key="4">
    <source>
        <dbReference type="Proteomes" id="UP001174839"/>
    </source>
</evidence>
<feature type="transmembrane region" description="Helical" evidence="2">
    <location>
        <begin position="35"/>
        <end position="53"/>
    </location>
</feature>
<reference evidence="3" key="1">
    <citation type="submission" date="2023-06" db="EMBL/GenBank/DDBJ databases">
        <title>Robiginitalea aurantiacus sp. nov. and Algoriphagus sediminis sp. nov., isolated from coastal sediment.</title>
        <authorList>
            <person name="Zhou Z.Y."/>
            <person name="An J."/>
            <person name="Jia Y.W."/>
            <person name="Du Z.J."/>
        </authorList>
    </citation>
    <scope>NUCLEOTIDE SEQUENCE</scope>
    <source>
        <strain evidence="3">M39</strain>
    </source>
</reference>
<accession>A0ABT7WB09</accession>
<dbReference type="EMBL" id="JAUDUY010000001">
    <property type="protein sequence ID" value="MDM9630110.1"/>
    <property type="molecule type" value="Genomic_DNA"/>
</dbReference>
<keyword evidence="2" id="KW-0472">Membrane</keyword>
<dbReference type="Proteomes" id="UP001174839">
    <property type="component" value="Unassembled WGS sequence"/>
</dbReference>
<feature type="transmembrane region" description="Helical" evidence="2">
    <location>
        <begin position="12"/>
        <end position="29"/>
    </location>
</feature>
<evidence type="ECO:0000256" key="2">
    <source>
        <dbReference type="SAM" id="Phobius"/>
    </source>
</evidence>